<evidence type="ECO:0000313" key="2">
    <source>
        <dbReference type="Proteomes" id="UP000312512"/>
    </source>
</evidence>
<keyword evidence="2" id="KW-1185">Reference proteome</keyword>
<dbReference type="OrthoDB" id="3699588at2"/>
<gene>
    <name evidence="1" type="ORF">FH608_031650</name>
</gene>
<proteinExistence type="predicted"/>
<dbReference type="Proteomes" id="UP000312512">
    <property type="component" value="Unassembled WGS sequence"/>
</dbReference>
<comment type="caution">
    <text evidence="1">The sequence shown here is derived from an EMBL/GenBank/DDBJ whole genome shotgun (WGS) entry which is preliminary data.</text>
</comment>
<reference evidence="1 2" key="1">
    <citation type="submission" date="2019-10" db="EMBL/GenBank/DDBJ databases">
        <title>Nonomuraea sp. nov., isolated from Phyllanthus amarus.</title>
        <authorList>
            <person name="Klykleung N."/>
            <person name="Tanasupawat S."/>
        </authorList>
    </citation>
    <scope>NUCLEOTIDE SEQUENCE [LARGE SCALE GENOMIC DNA]</scope>
    <source>
        <strain evidence="1 2">PA1-10</strain>
    </source>
</reference>
<evidence type="ECO:0000313" key="1">
    <source>
        <dbReference type="EMBL" id="KAB8191161.1"/>
    </source>
</evidence>
<organism evidence="1 2">
    <name type="scientific">Nonomuraea phyllanthi</name>
    <dbReference type="NCBI Taxonomy" id="2219224"/>
    <lineage>
        <taxon>Bacteria</taxon>
        <taxon>Bacillati</taxon>
        <taxon>Actinomycetota</taxon>
        <taxon>Actinomycetes</taxon>
        <taxon>Streptosporangiales</taxon>
        <taxon>Streptosporangiaceae</taxon>
        <taxon>Nonomuraea</taxon>
    </lineage>
</organism>
<name>A0A5C4VIQ1_9ACTN</name>
<sequence length="227" mass="22940">MSNFEERLLSALTEEIATRKAENGMTTTTTPVRRGSRRRLVGLSAALAGVAAAATAVVTLTGLTSSPAYAVTKASDGAVSVQIHEFSDPEGLEAELAQAGVKAVVDYLPQGQTCKDPRGSAGTASGRFGASIRRSGDGIAFTIEEGQVPAGETLVLTVSKSEDGADRPPFATSLQVVKGAVAACVPTSMPVPGDGGAGANFEDDGGAGFHTKTEGKDQGPSLSTGTE</sequence>
<protein>
    <submittedName>
        <fullName evidence="1">Uncharacterized protein</fullName>
    </submittedName>
</protein>
<dbReference type="RefSeq" id="WP_139636014.1">
    <property type="nucleotide sequence ID" value="NZ_VDLX02000013.1"/>
</dbReference>
<dbReference type="InterPro" id="IPR006311">
    <property type="entry name" value="TAT_signal"/>
</dbReference>
<dbReference type="PROSITE" id="PS51318">
    <property type="entry name" value="TAT"/>
    <property type="match status" value="1"/>
</dbReference>
<dbReference type="AlphaFoldDB" id="A0A5C4VIQ1"/>
<dbReference type="EMBL" id="VDLX02000013">
    <property type="protein sequence ID" value="KAB8191161.1"/>
    <property type="molecule type" value="Genomic_DNA"/>
</dbReference>
<accession>A0A5C4VIQ1</accession>